<dbReference type="InterPro" id="IPR001627">
    <property type="entry name" value="Semap_dom"/>
</dbReference>
<keyword evidence="1" id="KW-1015">Disulfide bond</keyword>
<feature type="domain" description="Sema" evidence="4">
    <location>
        <begin position="1"/>
        <end position="60"/>
    </location>
</feature>
<organism evidence="5">
    <name type="scientific">Tetraodon nigroviridis</name>
    <name type="common">Spotted green pufferfish</name>
    <name type="synonym">Chelonodon nigroviridis</name>
    <dbReference type="NCBI Taxonomy" id="99883"/>
    <lineage>
        <taxon>Eukaryota</taxon>
        <taxon>Metazoa</taxon>
        <taxon>Chordata</taxon>
        <taxon>Craniata</taxon>
        <taxon>Vertebrata</taxon>
        <taxon>Euteleostomi</taxon>
        <taxon>Actinopterygii</taxon>
        <taxon>Neopterygii</taxon>
        <taxon>Teleostei</taxon>
        <taxon>Neoteleostei</taxon>
        <taxon>Acanthomorphata</taxon>
        <taxon>Eupercaria</taxon>
        <taxon>Tetraodontiformes</taxon>
        <taxon>Tetradontoidea</taxon>
        <taxon>Tetraodontidae</taxon>
        <taxon>Tetraodon</taxon>
    </lineage>
</organism>
<dbReference type="PANTHER" id="PTHR11036">
    <property type="entry name" value="SEMAPHORIN"/>
    <property type="match status" value="1"/>
</dbReference>
<reference evidence="5" key="2">
    <citation type="submission" date="2004-02" db="EMBL/GenBank/DDBJ databases">
        <authorList>
            <consortium name="Genoscope"/>
            <consortium name="Whitehead Institute Centre for Genome Research"/>
        </authorList>
    </citation>
    <scope>NUCLEOTIDE SEQUENCE</scope>
</reference>
<dbReference type="InterPro" id="IPR036352">
    <property type="entry name" value="Semap_dom_sf"/>
</dbReference>
<dbReference type="SUPFAM" id="SSF103575">
    <property type="entry name" value="Plexin repeat"/>
    <property type="match status" value="1"/>
</dbReference>
<dbReference type="KEGG" id="tng:GSTEN00001183G001"/>
<dbReference type="SMART" id="SM00423">
    <property type="entry name" value="PSI"/>
    <property type="match status" value="1"/>
</dbReference>
<gene>
    <name evidence="5" type="ORF">GSTENG00001183001</name>
</gene>
<dbReference type="InterPro" id="IPR015943">
    <property type="entry name" value="WD40/YVTN_repeat-like_dom_sf"/>
</dbReference>
<evidence type="ECO:0000256" key="2">
    <source>
        <dbReference type="ARBA" id="ARBA00023180"/>
    </source>
</evidence>
<dbReference type="GO" id="GO:0071526">
    <property type="term" value="P:semaphorin-plexin signaling pathway"/>
    <property type="evidence" value="ECO:0007669"/>
    <property type="project" value="TreeGrafter"/>
</dbReference>
<comment type="caution">
    <text evidence="5">The sequence shown here is derived from an EMBL/GenBank/DDBJ whole genome shotgun (WGS) entry which is preliminary data.</text>
</comment>
<feature type="non-terminal residue" evidence="5">
    <location>
        <position position="1"/>
    </location>
</feature>
<dbReference type="GO" id="GO:0001755">
    <property type="term" value="P:neural crest cell migration"/>
    <property type="evidence" value="ECO:0007669"/>
    <property type="project" value="TreeGrafter"/>
</dbReference>
<dbReference type="OrthoDB" id="9988752at2759"/>
<dbReference type="GO" id="GO:0030335">
    <property type="term" value="P:positive regulation of cell migration"/>
    <property type="evidence" value="ECO:0007669"/>
    <property type="project" value="TreeGrafter"/>
</dbReference>
<dbReference type="GO" id="GO:0045499">
    <property type="term" value="F:chemorepellent activity"/>
    <property type="evidence" value="ECO:0007669"/>
    <property type="project" value="TreeGrafter"/>
</dbReference>
<protein>
    <submittedName>
        <fullName evidence="5">(spotted green pufferfish) hypothetical protein</fullName>
    </submittedName>
</protein>
<feature type="non-terminal residue" evidence="5">
    <location>
        <position position="144"/>
    </location>
</feature>
<sequence>KGTVLKVINVPKGSWNNMEELLLEELEVFKDASSIINMQISSKRQQLYVGSDTGIAQVPLHRCSVYGKACAECCLARDPYCAWDGTSCTRYLPNTKRCVTQTLMHTTMMNPKQEKQTQTAALLYRRFRRQDVRNGDPNTLCSGG</sequence>
<evidence type="ECO:0000256" key="1">
    <source>
        <dbReference type="ARBA" id="ARBA00023157"/>
    </source>
</evidence>
<dbReference type="SUPFAM" id="SSF101912">
    <property type="entry name" value="Sema domain"/>
    <property type="match status" value="1"/>
</dbReference>
<dbReference type="EMBL" id="CAAE01003805">
    <property type="protein sequence ID" value="CAF88064.1"/>
    <property type="molecule type" value="Genomic_DNA"/>
</dbReference>
<reference evidence="5" key="1">
    <citation type="journal article" date="2004" name="Nature">
        <title>Genome duplication in the teleost fish Tetraodon nigroviridis reveals the early vertebrate proto-karyotype.</title>
        <authorList>
            <person name="Jaillon O."/>
            <person name="Aury J.-M."/>
            <person name="Brunet F."/>
            <person name="Petit J.-L."/>
            <person name="Stange-Thomann N."/>
            <person name="Mauceli E."/>
            <person name="Bouneau L."/>
            <person name="Fischer C."/>
            <person name="Ozouf-Costaz C."/>
            <person name="Bernot A."/>
            <person name="Nicaud S."/>
            <person name="Jaffe D."/>
            <person name="Fisher S."/>
            <person name="Lutfalla G."/>
            <person name="Dossat C."/>
            <person name="Segurens B."/>
            <person name="Dasilva C."/>
            <person name="Salanoubat M."/>
            <person name="Levy M."/>
            <person name="Boudet N."/>
            <person name="Castellano S."/>
            <person name="Anthouard V."/>
            <person name="Jubin C."/>
            <person name="Castelli V."/>
            <person name="Katinka M."/>
            <person name="Vacherie B."/>
            <person name="Biemont C."/>
            <person name="Skalli Z."/>
            <person name="Cattolico L."/>
            <person name="Poulain J."/>
            <person name="De Berardinis V."/>
            <person name="Cruaud C."/>
            <person name="Duprat S."/>
            <person name="Brottier P."/>
            <person name="Coutanceau J.-P."/>
            <person name="Gouzy J."/>
            <person name="Parra G."/>
            <person name="Lardier G."/>
            <person name="Chapple C."/>
            <person name="McKernan K.J."/>
            <person name="McEwan P."/>
            <person name="Bosak S."/>
            <person name="Kellis M."/>
            <person name="Volff J.-N."/>
            <person name="Guigo R."/>
            <person name="Zody M.C."/>
            <person name="Mesirov J."/>
            <person name="Lindblad-Toh K."/>
            <person name="Birren B."/>
            <person name="Nusbaum C."/>
            <person name="Kahn D."/>
            <person name="Robinson-Rechavi M."/>
            <person name="Laudet V."/>
            <person name="Schachter V."/>
            <person name="Quetier F."/>
            <person name="Saurin W."/>
            <person name="Scarpelli C."/>
            <person name="Wincker P."/>
            <person name="Lander E.S."/>
            <person name="Weissenbach J."/>
            <person name="Roest Crollius H."/>
        </authorList>
    </citation>
    <scope>NUCLEOTIDE SEQUENCE [LARGE SCALE GENOMIC DNA]</scope>
</reference>
<dbReference type="InterPro" id="IPR027231">
    <property type="entry name" value="Semaphorin"/>
</dbReference>
<dbReference type="AlphaFoldDB" id="Q4TGB8"/>
<evidence type="ECO:0000313" key="5">
    <source>
        <dbReference type="EMBL" id="CAF88064.1"/>
    </source>
</evidence>
<accession>Q4TGB8</accession>
<evidence type="ECO:0000259" key="4">
    <source>
        <dbReference type="PROSITE" id="PS51004"/>
    </source>
</evidence>
<dbReference type="Gene3D" id="3.30.1680.10">
    <property type="entry name" value="ligand-binding face of the semaphorins, domain 2"/>
    <property type="match status" value="1"/>
</dbReference>
<dbReference type="Gene3D" id="2.130.10.10">
    <property type="entry name" value="YVTN repeat-like/Quinoprotein amine dehydrogenase"/>
    <property type="match status" value="1"/>
</dbReference>
<name>Q4TGB8_TETNG</name>
<dbReference type="GO" id="GO:0007411">
    <property type="term" value="P:axon guidance"/>
    <property type="evidence" value="ECO:0007669"/>
    <property type="project" value="TreeGrafter"/>
</dbReference>
<dbReference type="GO" id="GO:0030215">
    <property type="term" value="F:semaphorin receptor binding"/>
    <property type="evidence" value="ECO:0007669"/>
    <property type="project" value="InterPro"/>
</dbReference>
<comment type="caution">
    <text evidence="3">Lacks conserved residue(s) required for the propagation of feature annotation.</text>
</comment>
<proteinExistence type="predicted"/>
<dbReference type="PROSITE" id="PS51004">
    <property type="entry name" value="SEMA"/>
    <property type="match status" value="1"/>
</dbReference>
<evidence type="ECO:0000256" key="3">
    <source>
        <dbReference type="PROSITE-ProRule" id="PRU00352"/>
    </source>
</evidence>
<dbReference type="PANTHER" id="PTHR11036:SF37">
    <property type="entry name" value="SEMAPHORIN-3B"/>
    <property type="match status" value="1"/>
</dbReference>
<dbReference type="GO" id="GO:0005886">
    <property type="term" value="C:plasma membrane"/>
    <property type="evidence" value="ECO:0007669"/>
    <property type="project" value="TreeGrafter"/>
</dbReference>
<dbReference type="InterPro" id="IPR016201">
    <property type="entry name" value="PSI"/>
</dbReference>
<keyword evidence="2" id="KW-0325">Glycoprotein</keyword>